<accession>A0A833E4C6</accession>
<evidence type="ECO:0000259" key="3">
    <source>
        <dbReference type="Pfam" id="PF01656"/>
    </source>
</evidence>
<dbReference type="PANTHER" id="PTHR43384">
    <property type="entry name" value="SEPTUM SITE-DETERMINING PROTEIN MIND HOMOLOG, CHLOROPLASTIC-RELATED"/>
    <property type="match status" value="1"/>
</dbReference>
<evidence type="ECO:0000313" key="5">
    <source>
        <dbReference type="EMBL" id="HIP91627.1"/>
    </source>
</evidence>
<dbReference type="InterPro" id="IPR027417">
    <property type="entry name" value="P-loop_NTPase"/>
</dbReference>
<comment type="caution">
    <text evidence="5">The sequence shown here is derived from an EMBL/GenBank/DDBJ whole genome shotgun (WGS) entry which is preliminary data.</text>
</comment>
<dbReference type="Proteomes" id="UP000618343">
    <property type="component" value="Unassembled WGS sequence"/>
</dbReference>
<dbReference type="EMBL" id="DQUO01000062">
    <property type="protein sequence ID" value="HIP91627.1"/>
    <property type="molecule type" value="Genomic_DNA"/>
</dbReference>
<dbReference type="InterPro" id="IPR050625">
    <property type="entry name" value="ParA/MinD_ATPase"/>
</dbReference>
<gene>
    <name evidence="4" type="ORF">EYH15_01120</name>
    <name evidence="5" type="ORF">EYH21_04955</name>
</gene>
<keyword evidence="1" id="KW-0547">Nucleotide-binding</keyword>
<dbReference type="Pfam" id="PF01656">
    <property type="entry name" value="CbiA"/>
    <property type="match status" value="1"/>
</dbReference>
<keyword evidence="2" id="KW-0067">ATP-binding</keyword>
<evidence type="ECO:0000256" key="2">
    <source>
        <dbReference type="ARBA" id="ARBA00022840"/>
    </source>
</evidence>
<dbReference type="Gene3D" id="3.40.50.300">
    <property type="entry name" value="P-loop containing nucleotide triphosphate hydrolases"/>
    <property type="match status" value="1"/>
</dbReference>
<evidence type="ECO:0000313" key="6">
    <source>
        <dbReference type="Proteomes" id="UP000618343"/>
    </source>
</evidence>
<organism evidence="5 6">
    <name type="scientific">Methanothermococcus okinawensis</name>
    <dbReference type="NCBI Taxonomy" id="155863"/>
    <lineage>
        <taxon>Archaea</taxon>
        <taxon>Methanobacteriati</taxon>
        <taxon>Methanobacteriota</taxon>
        <taxon>Methanomada group</taxon>
        <taxon>Methanococci</taxon>
        <taxon>Methanococcales</taxon>
        <taxon>Methanococcaceae</taxon>
        <taxon>Methanothermococcus</taxon>
    </lineage>
</organism>
<dbReference type="FunFam" id="3.40.50.300:FF:001573">
    <property type="entry name" value="Carbon monoxide dehydrogenase accessory protein CooC"/>
    <property type="match status" value="1"/>
</dbReference>
<dbReference type="PIRSF" id="PIRSF005647">
    <property type="entry name" value="CooC"/>
    <property type="match status" value="1"/>
</dbReference>
<dbReference type="AlphaFoldDB" id="A0A833E4C6"/>
<dbReference type="GO" id="GO:0005829">
    <property type="term" value="C:cytosol"/>
    <property type="evidence" value="ECO:0007669"/>
    <property type="project" value="TreeGrafter"/>
</dbReference>
<dbReference type="PANTHER" id="PTHR43384:SF6">
    <property type="entry name" value="SEPTUM SITE-DETERMINING PROTEIN MIND HOMOLOG, CHLOROPLASTIC"/>
    <property type="match status" value="1"/>
</dbReference>
<dbReference type="GO" id="GO:0016887">
    <property type="term" value="F:ATP hydrolysis activity"/>
    <property type="evidence" value="ECO:0007669"/>
    <property type="project" value="TreeGrafter"/>
</dbReference>
<sequence>MKIAVTGKGGVGKTFIASTLARIFEKNNYKVIAVDADPDMNLSCALGIEGEITPISKMEDLIEERTGGKVGSYGGVFKINPKVEDIVDRYSYKVGNIHLLAMGTVEQGGEGCVCPASVLLRRLLRHLILKRDEVVIMDMEAGIEHLGRKTTEHVDVMLVVVEPSKKAILTAKRIKKLAKDLGIPRVYAVVNKIRGDMDREKFRGIFEKEVGIPILKFLPYSEDVIDVDMMGKPLDLNTPIGREMEDLFRRIVEVVHGEK</sequence>
<dbReference type="Proteomes" id="UP000643554">
    <property type="component" value="Unassembled WGS sequence"/>
</dbReference>
<proteinExistence type="predicted"/>
<protein>
    <submittedName>
        <fullName evidence="5">Carbon monoxide dehydrogenase</fullName>
    </submittedName>
</protein>
<name>A0A833E4C6_9EURY</name>
<dbReference type="EMBL" id="DQUI01000025">
    <property type="protein sequence ID" value="HIP84080.1"/>
    <property type="molecule type" value="Genomic_DNA"/>
</dbReference>
<dbReference type="SUPFAM" id="SSF52540">
    <property type="entry name" value="P-loop containing nucleoside triphosphate hydrolases"/>
    <property type="match status" value="1"/>
</dbReference>
<dbReference type="GO" id="GO:0009898">
    <property type="term" value="C:cytoplasmic side of plasma membrane"/>
    <property type="evidence" value="ECO:0007669"/>
    <property type="project" value="TreeGrafter"/>
</dbReference>
<reference evidence="5" key="1">
    <citation type="journal article" date="2020" name="ISME J.">
        <title>Gammaproteobacteria mediating utilization of methyl-, sulfur- and petroleum organic compounds in deep ocean hydrothermal plumes.</title>
        <authorList>
            <person name="Zhou Z."/>
            <person name="Liu Y."/>
            <person name="Pan J."/>
            <person name="Cron B.R."/>
            <person name="Toner B.M."/>
            <person name="Anantharaman K."/>
            <person name="Breier J.A."/>
            <person name="Dick G.J."/>
            <person name="Li M."/>
        </authorList>
    </citation>
    <scope>NUCLEOTIDE SEQUENCE</scope>
    <source>
        <strain evidence="4">SZUA-1453</strain>
        <strain evidence="5">SZUA-1471</strain>
    </source>
</reference>
<dbReference type="GO" id="GO:0005524">
    <property type="term" value="F:ATP binding"/>
    <property type="evidence" value="ECO:0007669"/>
    <property type="project" value="UniProtKB-KW"/>
</dbReference>
<dbReference type="InterPro" id="IPR014433">
    <property type="entry name" value="CooC"/>
</dbReference>
<evidence type="ECO:0000256" key="1">
    <source>
        <dbReference type="ARBA" id="ARBA00022741"/>
    </source>
</evidence>
<dbReference type="InterPro" id="IPR002586">
    <property type="entry name" value="CobQ/CobB/MinD/ParA_Nub-bd_dom"/>
</dbReference>
<evidence type="ECO:0000313" key="4">
    <source>
        <dbReference type="EMBL" id="HIP84080.1"/>
    </source>
</evidence>
<dbReference type="GO" id="GO:0051782">
    <property type="term" value="P:negative regulation of cell division"/>
    <property type="evidence" value="ECO:0007669"/>
    <property type="project" value="TreeGrafter"/>
</dbReference>
<feature type="domain" description="CobQ/CobB/MinD/ParA nucleotide binding" evidence="3">
    <location>
        <begin position="4"/>
        <end position="233"/>
    </location>
</feature>